<gene>
    <name evidence="1" type="ORF">AFI02nite_32570</name>
</gene>
<dbReference type="AlphaFoldDB" id="A0A510UP40"/>
<dbReference type="InterPro" id="IPR006522">
    <property type="entry name" value="Phage_virion_morphogenesis"/>
</dbReference>
<evidence type="ECO:0000313" key="1">
    <source>
        <dbReference type="EMBL" id="GEK15221.1"/>
    </source>
</evidence>
<reference evidence="1 2" key="1">
    <citation type="submission" date="2019-07" db="EMBL/GenBank/DDBJ databases">
        <title>Whole genome shotgun sequence of Aliivibrio fischeri NBRC 101058.</title>
        <authorList>
            <person name="Hosoyama A."/>
            <person name="Uohara A."/>
            <person name="Ohji S."/>
            <person name="Ichikawa N."/>
        </authorList>
    </citation>
    <scope>NUCLEOTIDE SEQUENCE [LARGE SCALE GENOMIC DNA]</scope>
    <source>
        <strain evidence="1 2">NBRC 101058</strain>
    </source>
</reference>
<accession>A0A510UP40</accession>
<dbReference type="Pfam" id="PF05069">
    <property type="entry name" value="Phage_tail_S"/>
    <property type="match status" value="1"/>
</dbReference>
<name>A0A510UP40_ALIFS</name>
<organism evidence="1 2">
    <name type="scientific">Aliivibrio fischeri</name>
    <name type="common">Vibrio fischeri</name>
    <dbReference type="NCBI Taxonomy" id="668"/>
    <lineage>
        <taxon>Bacteria</taxon>
        <taxon>Pseudomonadati</taxon>
        <taxon>Pseudomonadota</taxon>
        <taxon>Gammaproteobacteria</taxon>
        <taxon>Vibrionales</taxon>
        <taxon>Vibrionaceae</taxon>
        <taxon>Aliivibrio</taxon>
    </lineage>
</organism>
<evidence type="ECO:0000313" key="2">
    <source>
        <dbReference type="Proteomes" id="UP000321787"/>
    </source>
</evidence>
<dbReference type="RefSeq" id="WP_065604850.1">
    <property type="nucleotide sequence ID" value="NZ_BJTZ01000026.1"/>
</dbReference>
<dbReference type="Proteomes" id="UP000321787">
    <property type="component" value="Unassembled WGS sequence"/>
</dbReference>
<sequence>MQLSSPEQLTSIIDGLLLSEAEQFDLNRRLANRSRQYFRSQIRLQRDIEGRSYQKRARRKITLDSKTHKAKDNKNMLMGFSRALKTQVNDKGFEVGLAGVVGNMARDHNEGRTLSFTTRAKGYYNSRTSRWEGGTKVKQFYQMPKRTFIGWTPALERELLAMVAEQFTAGVES</sequence>
<dbReference type="EMBL" id="BJTZ01000026">
    <property type="protein sequence ID" value="GEK15221.1"/>
    <property type="molecule type" value="Genomic_DNA"/>
</dbReference>
<comment type="caution">
    <text evidence="1">The sequence shown here is derived from an EMBL/GenBank/DDBJ whole genome shotgun (WGS) entry which is preliminary data.</text>
</comment>
<proteinExistence type="predicted"/>
<protein>
    <submittedName>
        <fullName evidence="1">Uncharacterized protein</fullName>
    </submittedName>
</protein>